<keyword evidence="1" id="KW-0812">Transmembrane</keyword>
<sequence>MIDLFGIAEPAPIFNVLPILVAGILFGLAMDYEVFLVSGMREKYVHSGCPKDAILHGIASFIFAEDTIVKSMGLASLKARCLIIIEIKS</sequence>
<evidence type="ECO:0000313" key="3">
    <source>
        <dbReference type="Proteomes" id="UP000272528"/>
    </source>
</evidence>
<accession>A0A3Q8X6B5</accession>
<evidence type="ECO:0008006" key="4">
    <source>
        <dbReference type="Google" id="ProtNLM"/>
    </source>
</evidence>
<feature type="transmembrane region" description="Helical" evidence="1">
    <location>
        <begin position="12"/>
        <end position="32"/>
    </location>
</feature>
<dbReference type="SUPFAM" id="SSF82866">
    <property type="entry name" value="Multidrug efflux transporter AcrB transmembrane domain"/>
    <property type="match status" value="1"/>
</dbReference>
<evidence type="ECO:0000313" key="2">
    <source>
        <dbReference type="EMBL" id="AZN41522.1"/>
    </source>
</evidence>
<keyword evidence="1" id="KW-0472">Membrane</keyword>
<gene>
    <name evidence="2" type="ORF">EJC50_18945</name>
</gene>
<protein>
    <recommendedName>
        <fullName evidence="4">Membrane transport protein MMPL domain-containing protein</fullName>
    </recommendedName>
</protein>
<keyword evidence="3" id="KW-1185">Reference proteome</keyword>
<evidence type="ECO:0000256" key="1">
    <source>
        <dbReference type="SAM" id="Phobius"/>
    </source>
</evidence>
<name>A0A3Q8X6B5_9BACL</name>
<keyword evidence="1" id="KW-1133">Transmembrane helix</keyword>
<dbReference type="AlphaFoldDB" id="A0A3Q8X6B5"/>
<dbReference type="Proteomes" id="UP000272528">
    <property type="component" value="Chromosome"/>
</dbReference>
<dbReference type="KEGG" id="palb:EJC50_18945"/>
<dbReference type="RefSeq" id="WP_126017229.1">
    <property type="nucleotide sequence ID" value="NZ_CP034437.1"/>
</dbReference>
<proteinExistence type="predicted"/>
<dbReference type="OrthoDB" id="7051771at2"/>
<dbReference type="EMBL" id="CP034437">
    <property type="protein sequence ID" value="AZN41522.1"/>
    <property type="molecule type" value="Genomic_DNA"/>
</dbReference>
<reference evidence="3" key="1">
    <citation type="submission" date="2018-12" db="EMBL/GenBank/DDBJ databases">
        <title>Genome sequence of Peanibacillus sp.</title>
        <authorList>
            <person name="Subramani G."/>
            <person name="Srinivasan S."/>
            <person name="Kim M.K."/>
        </authorList>
    </citation>
    <scope>NUCLEOTIDE SEQUENCE [LARGE SCALE GENOMIC DNA]</scope>
    <source>
        <strain evidence="3">18JY67-1</strain>
    </source>
</reference>
<organism evidence="2 3">
    <name type="scientific">Paenibacillus albus</name>
    <dbReference type="NCBI Taxonomy" id="2495582"/>
    <lineage>
        <taxon>Bacteria</taxon>
        <taxon>Bacillati</taxon>
        <taxon>Bacillota</taxon>
        <taxon>Bacilli</taxon>
        <taxon>Bacillales</taxon>
        <taxon>Paenibacillaceae</taxon>
        <taxon>Paenibacillus</taxon>
    </lineage>
</organism>